<dbReference type="AlphaFoldDB" id="A0A1B2I8G3"/>
<keyword evidence="2" id="KW-1185">Reference proteome</keyword>
<dbReference type="Pfam" id="PF05656">
    <property type="entry name" value="DUF805"/>
    <property type="match status" value="1"/>
</dbReference>
<dbReference type="EMBL" id="CP016757">
    <property type="protein sequence ID" value="ANZ46270.1"/>
    <property type="molecule type" value="Genomic_DNA"/>
</dbReference>
<name>A0A1B2I8G3_9BACT</name>
<dbReference type="PANTHER" id="PTHR34980:SF2">
    <property type="entry name" value="INNER MEMBRANE PROTEIN YHAH-RELATED"/>
    <property type="match status" value="1"/>
</dbReference>
<proteinExistence type="predicted"/>
<dbReference type="KEGG" id="cpor:BED41_14855"/>
<sequence length="114" mass="13035">MEDFIYSYKKMFANYFIFEGRTSRNDYWQAIAINIIIGAVLMMLSRLLPIFGTLSYIYGVAAIVPVLAMTVRRLHDTDKSGWWALAAFFPALNIILVAYCCMAEPQRGGNRFGY</sequence>
<protein>
    <submittedName>
        <fullName evidence="1">Uncharacterized protein</fullName>
    </submittedName>
</protein>
<evidence type="ECO:0000313" key="1">
    <source>
        <dbReference type="EMBL" id="ANZ46270.1"/>
    </source>
</evidence>
<dbReference type="GeneID" id="83059125"/>
<reference evidence="1" key="1">
    <citation type="submission" date="2016-08" db="EMBL/GenBank/DDBJ databases">
        <title>Complete genome of Cloacibacillus porcorum.</title>
        <authorList>
            <person name="Looft T."/>
            <person name="Bayles D.O."/>
            <person name="Alt D.P."/>
        </authorList>
    </citation>
    <scope>NUCLEOTIDE SEQUENCE [LARGE SCALE GENOMIC DNA]</scope>
    <source>
        <strain evidence="1">CL-84</strain>
    </source>
</reference>
<dbReference type="OrthoDB" id="9812349at2"/>
<dbReference type="GO" id="GO:0005886">
    <property type="term" value="C:plasma membrane"/>
    <property type="evidence" value="ECO:0007669"/>
    <property type="project" value="TreeGrafter"/>
</dbReference>
<dbReference type="PANTHER" id="PTHR34980">
    <property type="entry name" value="INNER MEMBRANE PROTEIN-RELATED-RELATED"/>
    <property type="match status" value="1"/>
</dbReference>
<evidence type="ECO:0000313" key="2">
    <source>
        <dbReference type="Proteomes" id="UP000093044"/>
    </source>
</evidence>
<gene>
    <name evidence="1" type="ORF">BED41_14855</name>
</gene>
<dbReference type="Proteomes" id="UP000093044">
    <property type="component" value="Chromosome"/>
</dbReference>
<dbReference type="RefSeq" id="WP_066748102.1">
    <property type="nucleotide sequence ID" value="NZ_CALCLR010000100.1"/>
</dbReference>
<dbReference type="InterPro" id="IPR008523">
    <property type="entry name" value="DUF805"/>
</dbReference>
<accession>A0A1B2I8G3</accession>
<organism evidence="1 2">
    <name type="scientific">Cloacibacillus porcorum</name>
    <dbReference type="NCBI Taxonomy" id="1197717"/>
    <lineage>
        <taxon>Bacteria</taxon>
        <taxon>Thermotogati</taxon>
        <taxon>Synergistota</taxon>
        <taxon>Synergistia</taxon>
        <taxon>Synergistales</taxon>
        <taxon>Synergistaceae</taxon>
        <taxon>Cloacibacillus</taxon>
    </lineage>
</organism>